<dbReference type="GO" id="GO:0006313">
    <property type="term" value="P:DNA transposition"/>
    <property type="evidence" value="ECO:0007669"/>
    <property type="project" value="InterPro"/>
</dbReference>
<dbReference type="PANTHER" id="PTHR36966:SF1">
    <property type="entry name" value="REP-ASSOCIATED TYROSINE TRANSPOSASE"/>
    <property type="match status" value="1"/>
</dbReference>
<gene>
    <name evidence="2" type="ORF">FYJ73_04560</name>
</gene>
<feature type="domain" description="Transposase IS200-like" evidence="1">
    <location>
        <begin position="31"/>
        <end position="162"/>
    </location>
</feature>
<dbReference type="InterPro" id="IPR002686">
    <property type="entry name" value="Transposase_17"/>
</dbReference>
<dbReference type="AlphaFoldDB" id="A0A7K0KDE2"/>
<dbReference type="InterPro" id="IPR052715">
    <property type="entry name" value="RAYT_transposase"/>
</dbReference>
<dbReference type="InterPro" id="IPR036515">
    <property type="entry name" value="Transposase_17_sf"/>
</dbReference>
<dbReference type="Proteomes" id="UP000438914">
    <property type="component" value="Unassembled WGS sequence"/>
</dbReference>
<accession>A0A7K0KDE2</accession>
<evidence type="ECO:0000259" key="1">
    <source>
        <dbReference type="SMART" id="SM01321"/>
    </source>
</evidence>
<dbReference type="RefSeq" id="WP_154533531.1">
    <property type="nucleotide sequence ID" value="NZ_VUNG01000007.1"/>
</dbReference>
<evidence type="ECO:0000313" key="2">
    <source>
        <dbReference type="EMBL" id="MST83947.1"/>
    </source>
</evidence>
<proteinExistence type="predicted"/>
<dbReference type="EMBL" id="VUNG01000007">
    <property type="protein sequence ID" value="MST83947.1"/>
    <property type="molecule type" value="Genomic_DNA"/>
</dbReference>
<comment type="caution">
    <text evidence="2">The sequence shown here is derived from an EMBL/GenBank/DDBJ whole genome shotgun (WGS) entry which is preliminary data.</text>
</comment>
<dbReference type="GO" id="GO:0004803">
    <property type="term" value="F:transposase activity"/>
    <property type="evidence" value="ECO:0007669"/>
    <property type="project" value="InterPro"/>
</dbReference>
<dbReference type="Gene3D" id="3.30.70.1290">
    <property type="entry name" value="Transposase IS200-like"/>
    <property type="match status" value="1"/>
</dbReference>
<dbReference type="PANTHER" id="PTHR36966">
    <property type="entry name" value="REP-ASSOCIATED TYROSINE TRANSPOSASE"/>
    <property type="match status" value="1"/>
</dbReference>
<evidence type="ECO:0000313" key="3">
    <source>
        <dbReference type="Proteomes" id="UP000438914"/>
    </source>
</evidence>
<name>A0A7K0KDE2_9BACT</name>
<protein>
    <submittedName>
        <fullName evidence="2">Transposase</fullName>
    </submittedName>
</protein>
<sequence length="199" mass="23606">MARKDGTPYDPHAPHPFHNRKTMRWTGFDYTTAADYFITLVVHDRLNLFGRVEDDHVNLSPAGEMVRDTLSVLLDRYPDVEMLQQVIMPNHIHLVLGKYDERVSVPGMIEWFKGFTTYRYGVGVKEQGWPRYHDRLWQRSYYDHVIRNERAFEYILRYVDENPIRWTADHLNPDCKDPDEIMKTVRDMELGTPPPVKAR</sequence>
<reference evidence="2 3" key="1">
    <citation type="submission" date="2019-08" db="EMBL/GenBank/DDBJ databases">
        <title>In-depth cultivation of the pig gut microbiome towards novel bacterial diversity and tailored functional studies.</title>
        <authorList>
            <person name="Wylensek D."/>
            <person name="Hitch T.C.A."/>
            <person name="Clavel T."/>
        </authorList>
    </citation>
    <scope>NUCLEOTIDE SEQUENCE [LARGE SCALE GENOMIC DNA]</scope>
    <source>
        <strain evidence="2 3">LKV-178-WT-2A</strain>
    </source>
</reference>
<dbReference type="GO" id="GO:0043565">
    <property type="term" value="F:sequence-specific DNA binding"/>
    <property type="evidence" value="ECO:0007669"/>
    <property type="project" value="TreeGrafter"/>
</dbReference>
<dbReference type="Pfam" id="PF01797">
    <property type="entry name" value="Y1_Tnp"/>
    <property type="match status" value="1"/>
</dbReference>
<organism evidence="2 3">
    <name type="scientific">Hallella mizrahii</name>
    <dbReference type="NCBI Taxonomy" id="2606637"/>
    <lineage>
        <taxon>Bacteria</taxon>
        <taxon>Pseudomonadati</taxon>
        <taxon>Bacteroidota</taxon>
        <taxon>Bacteroidia</taxon>
        <taxon>Bacteroidales</taxon>
        <taxon>Prevotellaceae</taxon>
        <taxon>Hallella</taxon>
    </lineage>
</organism>
<dbReference type="SMART" id="SM01321">
    <property type="entry name" value="Y1_Tnp"/>
    <property type="match status" value="1"/>
</dbReference>
<keyword evidence="3" id="KW-1185">Reference proteome</keyword>
<dbReference type="SUPFAM" id="SSF143422">
    <property type="entry name" value="Transposase IS200-like"/>
    <property type="match status" value="1"/>
</dbReference>